<dbReference type="InterPro" id="IPR019231">
    <property type="entry name" value="DUF2170"/>
</dbReference>
<keyword evidence="2" id="KW-1185">Reference proteome</keyword>
<sequence length="138" mass="15103">MSLKDLATQLSGLVQDGFALDVLPIQKGESGEISVLQVTVEGFDELPIFVTATDEQILCVTNLFTKSEIKAELENELNAMLLRLTVNVPLSSFGMIDEQYILFGAMGVNTIVENIAHELVTQAENSLEALDALEEFLK</sequence>
<dbReference type="EMBL" id="JBEVCJ010000004">
    <property type="protein sequence ID" value="MET1254455.1"/>
    <property type="molecule type" value="Genomic_DNA"/>
</dbReference>
<dbReference type="Pfam" id="PF09938">
    <property type="entry name" value="DUF2170"/>
    <property type="match status" value="1"/>
</dbReference>
<name>A0ABV2BR80_9GAMM</name>
<protein>
    <submittedName>
        <fullName evidence="1">DUF2170 family protein</fullName>
    </submittedName>
</protein>
<comment type="caution">
    <text evidence="1">The sequence shown here is derived from an EMBL/GenBank/DDBJ whole genome shotgun (WGS) entry which is preliminary data.</text>
</comment>
<dbReference type="Proteomes" id="UP001548189">
    <property type="component" value="Unassembled WGS sequence"/>
</dbReference>
<evidence type="ECO:0000313" key="2">
    <source>
        <dbReference type="Proteomes" id="UP001548189"/>
    </source>
</evidence>
<gene>
    <name evidence="1" type="ORF">ABVT43_04890</name>
</gene>
<dbReference type="RefSeq" id="WP_353874017.1">
    <property type="nucleotide sequence ID" value="NZ_JBEVCJ010000004.1"/>
</dbReference>
<accession>A0ABV2BR80</accession>
<evidence type="ECO:0000313" key="1">
    <source>
        <dbReference type="EMBL" id="MET1254455.1"/>
    </source>
</evidence>
<reference evidence="1 2" key="1">
    <citation type="submission" date="2024-06" db="EMBL/GenBank/DDBJ databases">
        <authorList>
            <person name="Li F."/>
        </authorList>
    </citation>
    <scope>NUCLEOTIDE SEQUENCE [LARGE SCALE GENOMIC DNA]</scope>
    <source>
        <strain evidence="1 2">GXAS 311</strain>
    </source>
</reference>
<organism evidence="1 2">
    <name type="scientific">Aliikangiella maris</name>
    <dbReference type="NCBI Taxonomy" id="3162458"/>
    <lineage>
        <taxon>Bacteria</taxon>
        <taxon>Pseudomonadati</taxon>
        <taxon>Pseudomonadota</taxon>
        <taxon>Gammaproteobacteria</taxon>
        <taxon>Oceanospirillales</taxon>
        <taxon>Pleioneaceae</taxon>
        <taxon>Aliikangiella</taxon>
    </lineage>
</organism>
<proteinExistence type="predicted"/>